<keyword evidence="10" id="KW-1185">Reference proteome</keyword>
<dbReference type="InterPro" id="IPR001469">
    <property type="entry name" value="ATP_synth_F1_dsu/esu"/>
</dbReference>
<dbReference type="SUPFAM" id="SSF51344">
    <property type="entry name" value="Epsilon subunit of F1F0-ATP synthase N-terminal domain"/>
    <property type="match status" value="1"/>
</dbReference>
<dbReference type="GO" id="GO:0045259">
    <property type="term" value="C:proton-transporting ATP synthase complex"/>
    <property type="evidence" value="ECO:0007669"/>
    <property type="project" value="UniProtKB-KW"/>
</dbReference>
<evidence type="ECO:0000313" key="10">
    <source>
        <dbReference type="Proteomes" id="UP000007652"/>
    </source>
</evidence>
<dbReference type="STRING" id="857293.CAAU_0375"/>
<dbReference type="GO" id="GO:0046933">
    <property type="term" value="F:proton-transporting ATP synthase activity, rotational mechanism"/>
    <property type="evidence" value="ECO:0007669"/>
    <property type="project" value="InterPro"/>
</dbReference>
<dbReference type="InterPro" id="IPR036771">
    <property type="entry name" value="ATPsynth_dsu/esu_N"/>
</dbReference>
<evidence type="ECO:0000256" key="2">
    <source>
        <dbReference type="ARBA" id="ARBA00005712"/>
    </source>
</evidence>
<comment type="subcellular location">
    <subcellularLocation>
        <location evidence="1">Endomembrane system</location>
        <topology evidence="1">Peripheral membrane protein</topology>
    </subcellularLocation>
</comment>
<dbReference type="GO" id="GO:0012505">
    <property type="term" value="C:endomembrane system"/>
    <property type="evidence" value="ECO:0007669"/>
    <property type="project" value="UniProtKB-SubCell"/>
</dbReference>
<evidence type="ECO:0000256" key="1">
    <source>
        <dbReference type="ARBA" id="ARBA00004184"/>
    </source>
</evidence>
<accession>G0V4I4</accession>
<gene>
    <name evidence="9" type="ORF">CAAU_0375</name>
</gene>
<dbReference type="Proteomes" id="UP000007652">
    <property type="component" value="Unassembled WGS sequence"/>
</dbReference>
<reference evidence="9 10" key="1">
    <citation type="journal article" date="2011" name="J. Bacteriol.">
        <title>Draft genome sequence of Caloramator australicus strain RC3T, a thermoanaerobe from the Great Artesian Basin of Australia.</title>
        <authorList>
            <person name="Ogg C.D."/>
            <person name="Patel B.K.C."/>
        </authorList>
    </citation>
    <scope>NUCLEOTIDE SEQUENCE [LARGE SCALE GENOMIC DNA]</scope>
    <source>
        <strain evidence="9 10">RC3</strain>
    </source>
</reference>
<protein>
    <recommendedName>
        <fullName evidence="8">ATP synthase F1 complex delta/epsilon subunit N-terminal domain-containing protein</fullName>
    </recommendedName>
</protein>
<evidence type="ECO:0000256" key="6">
    <source>
        <dbReference type="ARBA" id="ARBA00023136"/>
    </source>
</evidence>
<dbReference type="AlphaFoldDB" id="G0V4I4"/>
<evidence type="ECO:0000259" key="8">
    <source>
        <dbReference type="Pfam" id="PF02823"/>
    </source>
</evidence>
<comment type="caution">
    <text evidence="9">The sequence shown here is derived from an EMBL/GenBank/DDBJ whole genome shotgun (WGS) entry which is preliminary data.</text>
</comment>
<keyword evidence="5" id="KW-0406">Ion transport</keyword>
<evidence type="ECO:0000256" key="7">
    <source>
        <dbReference type="ARBA" id="ARBA00023196"/>
    </source>
</evidence>
<proteinExistence type="inferred from homology"/>
<organism evidence="9 10">
    <name type="scientific">Caloramator australicus RC3</name>
    <dbReference type="NCBI Taxonomy" id="857293"/>
    <lineage>
        <taxon>Bacteria</taxon>
        <taxon>Bacillati</taxon>
        <taxon>Bacillota</taxon>
        <taxon>Clostridia</taxon>
        <taxon>Eubacteriales</taxon>
        <taxon>Clostridiaceae</taxon>
        <taxon>Caloramator</taxon>
    </lineage>
</organism>
<dbReference type="Gene3D" id="2.60.15.10">
    <property type="entry name" value="F0F1 ATP synthase delta/epsilon subunit, N-terminal"/>
    <property type="match status" value="1"/>
</dbReference>
<feature type="domain" description="ATP synthase F1 complex delta/epsilon subunit N-terminal" evidence="8">
    <location>
        <begin position="3"/>
        <end position="79"/>
    </location>
</feature>
<evidence type="ECO:0000256" key="3">
    <source>
        <dbReference type="ARBA" id="ARBA00022448"/>
    </source>
</evidence>
<name>G0V4I4_9CLOT</name>
<keyword evidence="7" id="KW-0066">ATP synthesis</keyword>
<dbReference type="InterPro" id="IPR020546">
    <property type="entry name" value="ATP_synth_F1_dsu/esu_N"/>
</dbReference>
<keyword evidence="4" id="KW-1003">Cell membrane</keyword>
<dbReference type="CDD" id="cd12152">
    <property type="entry name" value="F1-ATPase_delta"/>
    <property type="match status" value="1"/>
</dbReference>
<keyword evidence="7" id="KW-0139">CF(1)</keyword>
<evidence type="ECO:0000256" key="5">
    <source>
        <dbReference type="ARBA" id="ARBA00023065"/>
    </source>
</evidence>
<sequence>MAFKLEIYTPEQKIFEGDVESVLLNSLSGKIQILSRHATTIVGFVPGVIEIKTNKKKIEFQVFEGILDFEKNKCKIFTSFAKLVEN</sequence>
<keyword evidence="3" id="KW-0813">Transport</keyword>
<evidence type="ECO:0000256" key="4">
    <source>
        <dbReference type="ARBA" id="ARBA00022475"/>
    </source>
</evidence>
<evidence type="ECO:0000313" key="9">
    <source>
        <dbReference type="EMBL" id="CCC58024.1"/>
    </source>
</evidence>
<keyword evidence="6" id="KW-0472">Membrane</keyword>
<dbReference type="Pfam" id="PF02823">
    <property type="entry name" value="ATP-synt_DE_N"/>
    <property type="match status" value="1"/>
</dbReference>
<dbReference type="EMBL" id="CAKP01000017">
    <property type="protein sequence ID" value="CCC58024.1"/>
    <property type="molecule type" value="Genomic_DNA"/>
</dbReference>
<comment type="similarity">
    <text evidence="2">Belongs to the ATPase epsilon chain family.</text>
</comment>
<dbReference type="RefSeq" id="WP_008907742.1">
    <property type="nucleotide sequence ID" value="NZ_CAKP01000017.1"/>
</dbReference>